<dbReference type="InParanoid" id="A0A251UTK4"/>
<evidence type="ECO:0000313" key="2">
    <source>
        <dbReference type="EMBL" id="KAF5807032.1"/>
    </source>
</evidence>
<evidence type="ECO:0000313" key="3">
    <source>
        <dbReference type="EMBL" id="OTG26082.1"/>
    </source>
</evidence>
<dbReference type="AlphaFoldDB" id="A0A251UTK4"/>
<keyword evidence="4" id="KW-1185">Reference proteome</keyword>
<protein>
    <submittedName>
        <fullName evidence="3">Uncharacterized protein</fullName>
    </submittedName>
</protein>
<accession>A0A251UTK4</accession>
<organism evidence="3 4">
    <name type="scientific">Helianthus annuus</name>
    <name type="common">Common sunflower</name>
    <dbReference type="NCBI Taxonomy" id="4232"/>
    <lineage>
        <taxon>Eukaryota</taxon>
        <taxon>Viridiplantae</taxon>
        <taxon>Streptophyta</taxon>
        <taxon>Embryophyta</taxon>
        <taxon>Tracheophyta</taxon>
        <taxon>Spermatophyta</taxon>
        <taxon>Magnoliopsida</taxon>
        <taxon>eudicotyledons</taxon>
        <taxon>Gunneridae</taxon>
        <taxon>Pentapetalae</taxon>
        <taxon>asterids</taxon>
        <taxon>campanulids</taxon>
        <taxon>Asterales</taxon>
        <taxon>Asteraceae</taxon>
        <taxon>Asteroideae</taxon>
        <taxon>Heliantheae alliance</taxon>
        <taxon>Heliantheae</taxon>
        <taxon>Helianthus</taxon>
    </lineage>
</organism>
<reference evidence="2" key="3">
    <citation type="submission" date="2020-06" db="EMBL/GenBank/DDBJ databases">
        <title>Helianthus annuus Genome sequencing and assembly Release 2.</title>
        <authorList>
            <person name="Gouzy J."/>
            <person name="Langlade N."/>
            <person name="Munos S."/>
        </authorList>
    </citation>
    <scope>NUCLEOTIDE SEQUENCE</scope>
    <source>
        <tissue evidence="2">Leaves</tissue>
    </source>
</reference>
<proteinExistence type="predicted"/>
<feature type="region of interest" description="Disordered" evidence="1">
    <location>
        <begin position="16"/>
        <end position="41"/>
    </location>
</feature>
<name>A0A251UTK4_HELAN</name>
<reference evidence="3" key="2">
    <citation type="submission" date="2017-02" db="EMBL/GenBank/DDBJ databases">
        <title>Sunflower complete genome.</title>
        <authorList>
            <person name="Langlade N."/>
            <person name="Munos S."/>
        </authorList>
    </citation>
    <scope>NUCLEOTIDE SEQUENCE [LARGE SCALE GENOMIC DNA]</scope>
    <source>
        <tissue evidence="3">Leaves</tissue>
    </source>
</reference>
<dbReference type="EMBL" id="MNCJ02000320">
    <property type="protein sequence ID" value="KAF5807032.1"/>
    <property type="molecule type" value="Genomic_DNA"/>
</dbReference>
<gene>
    <name evidence="3" type="ORF">HannXRQ_Chr05g0154731</name>
    <name evidence="2" type="ORF">HanXRQr2_Chr05g0228981</name>
</gene>
<dbReference type="Gramene" id="mRNA:HanXRQr2_Chr05g0228981">
    <property type="protein sequence ID" value="mRNA:HanXRQr2_Chr05g0228981"/>
    <property type="gene ID" value="HanXRQr2_Chr05g0228981"/>
</dbReference>
<dbReference type="Proteomes" id="UP000215914">
    <property type="component" value="Chromosome 5"/>
</dbReference>
<sequence>MEPSLEPRRLRATCLTPPTGSDHRQPCQPHATGHASATMRSRTCPATKRIKITYHLQHQSYCATRMNFFFRHATQVSFKQGP</sequence>
<evidence type="ECO:0000313" key="4">
    <source>
        <dbReference type="Proteomes" id="UP000215914"/>
    </source>
</evidence>
<evidence type="ECO:0000256" key="1">
    <source>
        <dbReference type="SAM" id="MobiDB-lite"/>
    </source>
</evidence>
<reference evidence="2 4" key="1">
    <citation type="journal article" date="2017" name="Nature">
        <title>The sunflower genome provides insights into oil metabolism, flowering and Asterid evolution.</title>
        <authorList>
            <person name="Badouin H."/>
            <person name="Gouzy J."/>
            <person name="Grassa C.J."/>
            <person name="Murat F."/>
            <person name="Staton S.E."/>
            <person name="Cottret L."/>
            <person name="Lelandais-Briere C."/>
            <person name="Owens G.L."/>
            <person name="Carrere S."/>
            <person name="Mayjonade B."/>
            <person name="Legrand L."/>
            <person name="Gill N."/>
            <person name="Kane N.C."/>
            <person name="Bowers J.E."/>
            <person name="Hubner S."/>
            <person name="Bellec A."/>
            <person name="Berard A."/>
            <person name="Berges H."/>
            <person name="Blanchet N."/>
            <person name="Boniface M.C."/>
            <person name="Brunel D."/>
            <person name="Catrice O."/>
            <person name="Chaidir N."/>
            <person name="Claudel C."/>
            <person name="Donnadieu C."/>
            <person name="Faraut T."/>
            <person name="Fievet G."/>
            <person name="Helmstetter N."/>
            <person name="King M."/>
            <person name="Knapp S.J."/>
            <person name="Lai Z."/>
            <person name="Le Paslier M.C."/>
            <person name="Lippi Y."/>
            <person name="Lorenzon L."/>
            <person name="Mandel J.R."/>
            <person name="Marage G."/>
            <person name="Marchand G."/>
            <person name="Marquand E."/>
            <person name="Bret-Mestries E."/>
            <person name="Morien E."/>
            <person name="Nambeesan S."/>
            <person name="Nguyen T."/>
            <person name="Pegot-Espagnet P."/>
            <person name="Pouilly N."/>
            <person name="Raftis F."/>
            <person name="Sallet E."/>
            <person name="Schiex T."/>
            <person name="Thomas J."/>
            <person name="Vandecasteele C."/>
            <person name="Vares D."/>
            <person name="Vear F."/>
            <person name="Vautrin S."/>
            <person name="Crespi M."/>
            <person name="Mangin B."/>
            <person name="Burke J.M."/>
            <person name="Salse J."/>
            <person name="Munos S."/>
            <person name="Vincourt P."/>
            <person name="Rieseberg L.H."/>
            <person name="Langlade N.B."/>
        </authorList>
    </citation>
    <scope>NUCLEOTIDE SEQUENCE [LARGE SCALE GENOMIC DNA]</scope>
    <source>
        <strain evidence="4">cv. SF193</strain>
        <tissue evidence="2">Leaves</tissue>
    </source>
</reference>
<dbReference type="EMBL" id="CM007894">
    <property type="protein sequence ID" value="OTG26082.1"/>
    <property type="molecule type" value="Genomic_DNA"/>
</dbReference>